<dbReference type="EMBL" id="JADEWZ010000074">
    <property type="protein sequence ID" value="MBE9119025.1"/>
    <property type="molecule type" value="Genomic_DNA"/>
</dbReference>
<protein>
    <submittedName>
        <fullName evidence="1">Uncharacterized protein</fullName>
    </submittedName>
</protein>
<name>A0A8J7JFU7_9CYAN</name>
<organism evidence="1 2">
    <name type="scientific">Lusitaniella coriacea LEGE 07157</name>
    <dbReference type="NCBI Taxonomy" id="945747"/>
    <lineage>
        <taxon>Bacteria</taxon>
        <taxon>Bacillati</taxon>
        <taxon>Cyanobacteriota</taxon>
        <taxon>Cyanophyceae</taxon>
        <taxon>Spirulinales</taxon>
        <taxon>Lusitaniellaceae</taxon>
        <taxon>Lusitaniella</taxon>
    </lineage>
</organism>
<dbReference type="AlphaFoldDB" id="A0A8J7JFU7"/>
<evidence type="ECO:0000313" key="1">
    <source>
        <dbReference type="EMBL" id="MBE9119025.1"/>
    </source>
</evidence>
<dbReference type="RefSeq" id="WP_194032119.1">
    <property type="nucleotide sequence ID" value="NZ_JADEWZ010000074.1"/>
</dbReference>
<keyword evidence="2" id="KW-1185">Reference proteome</keyword>
<comment type="caution">
    <text evidence="1">The sequence shown here is derived from an EMBL/GenBank/DDBJ whole genome shotgun (WGS) entry which is preliminary data.</text>
</comment>
<gene>
    <name evidence="1" type="ORF">IQ249_24350</name>
</gene>
<accession>A0A8J7JFU7</accession>
<dbReference type="Proteomes" id="UP000654482">
    <property type="component" value="Unassembled WGS sequence"/>
</dbReference>
<reference evidence="1" key="1">
    <citation type="submission" date="2020-10" db="EMBL/GenBank/DDBJ databases">
        <authorList>
            <person name="Castelo-Branco R."/>
            <person name="Eusebio N."/>
            <person name="Adriana R."/>
            <person name="Vieira A."/>
            <person name="Brugerolle De Fraissinette N."/>
            <person name="Rezende De Castro R."/>
            <person name="Schneider M.P."/>
            <person name="Vasconcelos V."/>
            <person name="Leao P.N."/>
        </authorList>
    </citation>
    <scope>NUCLEOTIDE SEQUENCE</scope>
    <source>
        <strain evidence="1">LEGE 07157</strain>
    </source>
</reference>
<sequence length="74" mass="8529">MESVDTPLQSIDKLEKIVLDIATVRERQVRRKLKICSTENWYNPTLQLNLVADLWVNQHERASLQQLGLGCVLP</sequence>
<proteinExistence type="predicted"/>
<evidence type="ECO:0000313" key="2">
    <source>
        <dbReference type="Proteomes" id="UP000654482"/>
    </source>
</evidence>